<evidence type="ECO:0000313" key="16">
    <source>
        <dbReference type="Proteomes" id="UP000681751"/>
    </source>
</evidence>
<dbReference type="Pfam" id="PF08283">
    <property type="entry name" value="Gemini_AL1_M"/>
    <property type="match status" value="1"/>
</dbReference>
<dbReference type="GeneID" id="80536564"/>
<keyword evidence="3" id="KW-1048">Host nucleus</keyword>
<keyword evidence="6" id="KW-0235">DNA replication</keyword>
<dbReference type="PROSITE" id="PS52020">
    <property type="entry name" value="CRESS_DNA_REP"/>
    <property type="match status" value="1"/>
</dbReference>
<dbReference type="Proteomes" id="UP000681751">
    <property type="component" value="Segment"/>
</dbReference>
<dbReference type="Pfam" id="PF00799">
    <property type="entry name" value="Gemini_AL1"/>
    <property type="match status" value="1"/>
</dbReference>
<keyword evidence="4" id="KW-0808">Transferase</keyword>
<dbReference type="GO" id="GO:0042025">
    <property type="term" value="C:host cell nucleus"/>
    <property type="evidence" value="ECO:0007669"/>
    <property type="project" value="UniProtKB-SubCell"/>
</dbReference>
<protein>
    <recommendedName>
        <fullName evidence="2">Replication-associated protein</fullName>
    </recommendedName>
</protein>
<name>A0A6G9W4M0_9VIRU</name>
<keyword evidence="7" id="KW-0540">Nuclease</keyword>
<sequence length="320" mass="36434">MPAYEIRNAQYALLTYPQCGDLDPFRIVDAAASVGAECIVARELHADGGNHLHAFIDFGRRYTTRRADVFDVDGRHPNIQSRLRDPVAGYDYVIKDGDVVAGGAERPEAKQNAVDKRQDNWHAICNATSRDEFFELVREHFPERLVTGWNNILAYANHHFPLVPEPSQPVSGFDFDTSRYPELDRWAQCIIDWDASLGRGKSLVLYGDTLTGKTQWARSLGPHCYHNGQFNPQIHSGHARYAIFDDLKGGFKCWPSFKQWLGQQREFTITGKYLPLTTITWGKPCIYISNTDPRMEVENSQDLDWLEGNCVFVHIEAPLF</sequence>
<evidence type="ECO:0000256" key="3">
    <source>
        <dbReference type="ARBA" id="ARBA00022562"/>
    </source>
</evidence>
<reference evidence="15" key="1">
    <citation type="submission" date="2019-08" db="EMBL/GenBank/DDBJ databases">
        <title>Identification of single stranded DNA viruses in chicken tracheal swab swabs.</title>
        <authorList>
            <person name="Chrzastek K."/>
            <person name="Kapczynski D."/>
            <person name="Kulkarni A."/>
            <person name="Chappell L."/>
            <person name="Schmidlin K."/>
            <person name="Varsani A."/>
        </authorList>
    </citation>
    <scope>NUCLEOTIDE SEQUENCE</scope>
    <source>
        <strain evidence="15">Mg4_1218</strain>
    </source>
</reference>
<evidence type="ECO:0000256" key="10">
    <source>
        <dbReference type="ARBA" id="ARBA00022759"/>
    </source>
</evidence>
<evidence type="ECO:0000256" key="8">
    <source>
        <dbReference type="ARBA" id="ARBA00022723"/>
    </source>
</evidence>
<dbReference type="GO" id="GO:0005198">
    <property type="term" value="F:structural molecule activity"/>
    <property type="evidence" value="ECO:0007669"/>
    <property type="project" value="InterPro"/>
</dbReference>
<keyword evidence="16" id="KW-1185">Reference proteome</keyword>
<evidence type="ECO:0000256" key="4">
    <source>
        <dbReference type="ARBA" id="ARBA00022679"/>
    </source>
</evidence>
<dbReference type="GO" id="GO:0000166">
    <property type="term" value="F:nucleotide binding"/>
    <property type="evidence" value="ECO:0007669"/>
    <property type="project" value="UniProtKB-KW"/>
</dbReference>
<dbReference type="SUPFAM" id="SSF55464">
    <property type="entry name" value="Origin of replication-binding domain, RBD-like"/>
    <property type="match status" value="1"/>
</dbReference>
<dbReference type="InterPro" id="IPR049912">
    <property type="entry name" value="CRESS_DNA_REP"/>
</dbReference>
<dbReference type="GO" id="GO:0003677">
    <property type="term" value="F:DNA binding"/>
    <property type="evidence" value="ECO:0007669"/>
    <property type="project" value="UniProtKB-KW"/>
</dbReference>
<dbReference type="InterPro" id="IPR027417">
    <property type="entry name" value="P-loop_NTPase"/>
</dbReference>
<dbReference type="KEGG" id="vg:80536564"/>
<evidence type="ECO:0000256" key="9">
    <source>
        <dbReference type="ARBA" id="ARBA00022741"/>
    </source>
</evidence>
<evidence type="ECO:0000256" key="7">
    <source>
        <dbReference type="ARBA" id="ARBA00022722"/>
    </source>
</evidence>
<keyword evidence="13" id="KW-0238">DNA-binding</keyword>
<dbReference type="PRINTS" id="PR00228">
    <property type="entry name" value="GEMCOATCLVL1"/>
</dbReference>
<dbReference type="InterPro" id="IPR001301">
    <property type="entry name" value="Gemini_AL1_CLV"/>
</dbReference>
<dbReference type="GO" id="GO:0006260">
    <property type="term" value="P:DNA replication"/>
    <property type="evidence" value="ECO:0007669"/>
    <property type="project" value="UniProtKB-KW"/>
</dbReference>
<dbReference type="GO" id="GO:0016888">
    <property type="term" value="F:DNA endonuclease activity, producing 5'-phosphomonoesters"/>
    <property type="evidence" value="ECO:0007669"/>
    <property type="project" value="InterPro"/>
</dbReference>
<keyword evidence="10" id="KW-0255">Endonuclease</keyword>
<dbReference type="Gene3D" id="3.40.50.300">
    <property type="entry name" value="P-loop containing nucleotide triphosphate hydrolases"/>
    <property type="match status" value="1"/>
</dbReference>
<keyword evidence="12" id="KW-0190">Covalent protein-DNA linkage</keyword>
<dbReference type="GO" id="GO:0046872">
    <property type="term" value="F:metal ion binding"/>
    <property type="evidence" value="ECO:0007669"/>
    <property type="project" value="UniProtKB-KW"/>
</dbReference>
<evidence type="ECO:0000256" key="13">
    <source>
        <dbReference type="ARBA" id="ARBA00023125"/>
    </source>
</evidence>
<dbReference type="RefSeq" id="YP_010798389.1">
    <property type="nucleotide sequence ID" value="NC_076434.1"/>
</dbReference>
<evidence type="ECO:0000256" key="6">
    <source>
        <dbReference type="ARBA" id="ARBA00022705"/>
    </source>
</evidence>
<evidence type="ECO:0000256" key="11">
    <source>
        <dbReference type="ARBA" id="ARBA00022801"/>
    </source>
</evidence>
<accession>A0A6G9W4M0</accession>
<evidence type="ECO:0000256" key="12">
    <source>
        <dbReference type="ARBA" id="ARBA00023124"/>
    </source>
</evidence>
<evidence type="ECO:0000256" key="2">
    <source>
        <dbReference type="ARBA" id="ARBA00014531"/>
    </source>
</evidence>
<keyword evidence="8" id="KW-0479">Metal-binding</keyword>
<evidence type="ECO:0000259" key="14">
    <source>
        <dbReference type="PROSITE" id="PS52020"/>
    </source>
</evidence>
<dbReference type="GO" id="GO:0016779">
    <property type="term" value="F:nucleotidyltransferase activity"/>
    <property type="evidence" value="ECO:0007669"/>
    <property type="project" value="UniProtKB-KW"/>
</dbReference>
<evidence type="ECO:0000256" key="5">
    <source>
        <dbReference type="ARBA" id="ARBA00022695"/>
    </source>
</evidence>
<comment type="subcellular location">
    <subcellularLocation>
        <location evidence="1">Host nucleus</location>
    </subcellularLocation>
</comment>
<keyword evidence="9" id="KW-0547">Nucleotide-binding</keyword>
<keyword evidence="5" id="KW-0548">Nucleotidyltransferase</keyword>
<dbReference type="Gene3D" id="3.40.1310.20">
    <property type="match status" value="1"/>
</dbReference>
<evidence type="ECO:0000256" key="1">
    <source>
        <dbReference type="ARBA" id="ARBA00004147"/>
    </source>
</evidence>
<dbReference type="InterPro" id="IPR022692">
    <property type="entry name" value="Gemini_AL1_REP_central"/>
</dbReference>
<evidence type="ECO:0000313" key="15">
    <source>
        <dbReference type="EMBL" id="QIR82241.1"/>
    </source>
</evidence>
<organism evidence="15 16">
    <name type="scientific">Chicken genomovirus mg4_1218</name>
    <dbReference type="NCBI Taxonomy" id="2720945"/>
    <lineage>
        <taxon>Viruses</taxon>
        <taxon>Monodnaviria</taxon>
        <taxon>Shotokuvirae</taxon>
        <taxon>Cressdnaviricota</taxon>
        <taxon>Repensiviricetes</taxon>
        <taxon>Geplafuvirales</taxon>
        <taxon>Genomoviridae</taxon>
        <taxon>Gemykibivirus</taxon>
        <taxon>Gemykibivirus galga3</taxon>
    </lineage>
</organism>
<keyword evidence="11" id="KW-0378">Hydrolase</keyword>
<proteinExistence type="predicted"/>
<feature type="domain" description="CRESS-DNA virus Rep endonuclease" evidence="14">
    <location>
        <begin position="6"/>
        <end position="105"/>
    </location>
</feature>
<dbReference type="EMBL" id="MN379608">
    <property type="protein sequence ID" value="QIR82241.1"/>
    <property type="molecule type" value="Genomic_DNA"/>
</dbReference>